<accession>A0A2G1BV99</accession>
<organism evidence="3 4">
    <name type="scientific">Tenacibaculum discolor</name>
    <dbReference type="NCBI Taxonomy" id="361581"/>
    <lineage>
        <taxon>Bacteria</taxon>
        <taxon>Pseudomonadati</taxon>
        <taxon>Bacteroidota</taxon>
        <taxon>Flavobacteriia</taxon>
        <taxon>Flavobacteriales</taxon>
        <taxon>Flavobacteriaceae</taxon>
        <taxon>Tenacibaculum</taxon>
    </lineage>
</organism>
<proteinExistence type="predicted"/>
<dbReference type="EMBL" id="PDUU01000004">
    <property type="protein sequence ID" value="PHN97967.1"/>
    <property type="molecule type" value="Genomic_DNA"/>
</dbReference>
<dbReference type="RefSeq" id="WP_099214872.1">
    <property type="nucleotide sequence ID" value="NZ_JAUYVU010000001.1"/>
</dbReference>
<dbReference type="Proteomes" id="UP001242342">
    <property type="component" value="Unassembled WGS sequence"/>
</dbReference>
<evidence type="ECO:0000313" key="4">
    <source>
        <dbReference type="Proteomes" id="UP000222163"/>
    </source>
</evidence>
<protein>
    <submittedName>
        <fullName evidence="3">Uncharacterized protein</fullName>
    </submittedName>
</protein>
<reference evidence="3 4" key="1">
    <citation type="journal article" date="2016" name="Nat. Commun.">
        <title>Microbial interactions lead to rapid micro-scale successions on model marine particles.</title>
        <authorList>
            <person name="Datta M.S."/>
            <person name="Sliwerska E."/>
            <person name="Gore J."/>
            <person name="Polz M.F."/>
            <person name="Cordero O.X."/>
        </authorList>
    </citation>
    <scope>NUCLEOTIDE SEQUENCE [LARGE SCALE GENOMIC DNA]</scope>
    <source>
        <strain evidence="3 4">4G03</strain>
    </source>
</reference>
<evidence type="ECO:0000313" key="3">
    <source>
        <dbReference type="EMBL" id="PHN97967.1"/>
    </source>
</evidence>
<keyword evidence="5" id="KW-1185">Reference proteome</keyword>
<keyword evidence="1" id="KW-0175">Coiled coil</keyword>
<reference evidence="2 5" key="3">
    <citation type="submission" date="2023-07" db="EMBL/GenBank/DDBJ databases">
        <title>Genome content predicts the carbon catabolic preferences of heterotrophic bacteria.</title>
        <authorList>
            <person name="Gralka M."/>
        </authorList>
    </citation>
    <scope>NUCLEOTIDE SEQUENCE [LARGE SCALE GENOMIC DNA]</scope>
    <source>
        <strain evidence="2 5">4G03</strain>
    </source>
</reference>
<dbReference type="AlphaFoldDB" id="A0A2G1BV99"/>
<dbReference type="EMBL" id="JAUYVU010000001">
    <property type="protein sequence ID" value="MDP2540004.1"/>
    <property type="molecule type" value="Genomic_DNA"/>
</dbReference>
<evidence type="ECO:0000313" key="2">
    <source>
        <dbReference type="EMBL" id="MDP2540004.1"/>
    </source>
</evidence>
<comment type="caution">
    <text evidence="3">The sequence shown here is derived from an EMBL/GenBank/DDBJ whole genome shotgun (WGS) entry which is preliminary data.</text>
</comment>
<evidence type="ECO:0000256" key="1">
    <source>
        <dbReference type="SAM" id="Coils"/>
    </source>
</evidence>
<dbReference type="Proteomes" id="UP000222163">
    <property type="component" value="Unassembled WGS sequence"/>
</dbReference>
<name>A0A2G1BV99_9FLAO</name>
<sequence length="355" mass="40945">MKKTLLTLLLTFTCFVSNGQNCFKGKIEEVKQLTERPLAVIIYEEDENYVKRLEKKIAKSNKKKEKYQKELNDYKNHISYFNKNIKDVVTEYWKLNKTHNIQYFTNKQVEDLIKNKSNSFAILNLTIDVVMADLNTLSTMDIYAITYGASEKNRKKAVYKNHITNVNYNLPGYADKELKKAIEKLKKERENGPTYLSKENMITSLVLSQKYIEKAINLNKKVSFEDFAEEEMKRNCSKLKGNTILFQEAIVHGKIKNELQSLLPKAKTELVSPNRIAEAVANKEDVLIGFPIIKKLMKQRGGFGPVTTSTVIPVTHKVIMNAKTKEIIGFIPHSGITSYSYFKKKDFKKLNEQCN</sequence>
<evidence type="ECO:0000313" key="5">
    <source>
        <dbReference type="Proteomes" id="UP001242342"/>
    </source>
</evidence>
<reference evidence="3" key="2">
    <citation type="submission" date="2017-10" db="EMBL/GenBank/DDBJ databases">
        <authorList>
            <person name="Enke T.N."/>
            <person name="Cordero O.X."/>
        </authorList>
    </citation>
    <scope>NUCLEOTIDE SEQUENCE</scope>
    <source>
        <strain evidence="3">4G03</strain>
    </source>
</reference>
<feature type="coiled-coil region" evidence="1">
    <location>
        <begin position="43"/>
        <end position="77"/>
    </location>
</feature>
<gene>
    <name evidence="3" type="ORF">CSC81_06045</name>
    <name evidence="2" type="ORF">Q8W23_00810</name>
</gene>